<dbReference type="SMART" id="SM00856">
    <property type="entry name" value="PMEI"/>
    <property type="match status" value="1"/>
</dbReference>
<comment type="similarity">
    <text evidence="3">In the C-terminal section; belongs to the pectinesterase family.</text>
</comment>
<dbReference type="Gene3D" id="2.160.20.10">
    <property type="entry name" value="Single-stranded right-handed beta-helix, Pectin lyase-like"/>
    <property type="match status" value="1"/>
</dbReference>
<evidence type="ECO:0000256" key="5">
    <source>
        <dbReference type="ARBA" id="ARBA00022801"/>
    </source>
</evidence>
<keyword evidence="12" id="KW-0964">Secreted</keyword>
<dbReference type="PANTHER" id="PTHR31707">
    <property type="entry name" value="PECTINESTERASE"/>
    <property type="match status" value="1"/>
</dbReference>
<keyword evidence="8" id="KW-0325">Glycoprotein</keyword>
<keyword evidence="12" id="KW-0134">Cell wall</keyword>
<comment type="catalytic activity">
    <reaction evidence="9 12">
        <text>[(1-&gt;4)-alpha-D-galacturonosyl methyl ester](n) + n H2O = [(1-&gt;4)-alpha-D-galacturonosyl](n) + n methanol + n H(+)</text>
        <dbReference type="Rhea" id="RHEA:22380"/>
        <dbReference type="Rhea" id="RHEA-COMP:14570"/>
        <dbReference type="Rhea" id="RHEA-COMP:14573"/>
        <dbReference type="ChEBI" id="CHEBI:15377"/>
        <dbReference type="ChEBI" id="CHEBI:15378"/>
        <dbReference type="ChEBI" id="CHEBI:17790"/>
        <dbReference type="ChEBI" id="CHEBI:140522"/>
        <dbReference type="ChEBI" id="CHEBI:140523"/>
        <dbReference type="EC" id="3.1.1.11"/>
    </reaction>
</comment>
<dbReference type="NCBIfam" id="TIGR01614">
    <property type="entry name" value="PME_inhib"/>
    <property type="match status" value="1"/>
</dbReference>
<comment type="caution">
    <text evidence="15">The sequence shown here is derived from an EMBL/GenBank/DDBJ whole genome shotgun (WGS) entry which is preliminary data.</text>
</comment>
<accession>A0A426YBE1</accession>
<evidence type="ECO:0000256" key="8">
    <source>
        <dbReference type="ARBA" id="ARBA00023180"/>
    </source>
</evidence>
<evidence type="ECO:0000256" key="9">
    <source>
        <dbReference type="ARBA" id="ARBA00047928"/>
    </source>
</evidence>
<reference evidence="15 16" key="1">
    <citation type="journal article" date="2014" name="Agronomy (Basel)">
        <title>A Draft Genome Sequence for Ensete ventricosum, the Drought-Tolerant Tree Against Hunger.</title>
        <authorList>
            <person name="Harrison J."/>
            <person name="Moore K.A."/>
            <person name="Paszkiewicz K."/>
            <person name="Jones T."/>
            <person name="Grant M."/>
            <person name="Ambacheew D."/>
            <person name="Muzemil S."/>
            <person name="Studholme D.J."/>
        </authorList>
    </citation>
    <scope>NUCLEOTIDE SEQUENCE [LARGE SCALE GENOMIC DNA]</scope>
</reference>
<proteinExistence type="inferred from homology"/>
<dbReference type="PROSITE" id="PS00503">
    <property type="entry name" value="PECTINESTERASE_2"/>
    <property type="match status" value="1"/>
</dbReference>
<dbReference type="Pfam" id="PF04043">
    <property type="entry name" value="PMEI"/>
    <property type="match status" value="1"/>
</dbReference>
<protein>
    <recommendedName>
        <fullName evidence="4 12">Pectinesterase</fullName>
        <ecNumber evidence="4 12">3.1.1.11</ecNumber>
    </recommendedName>
</protein>
<dbReference type="InterPro" id="IPR006501">
    <property type="entry name" value="Pectinesterase_inhib_dom"/>
</dbReference>
<keyword evidence="13" id="KW-1133">Transmembrane helix</keyword>
<keyword evidence="5 12" id="KW-0378">Hydrolase</keyword>
<evidence type="ECO:0000313" key="16">
    <source>
        <dbReference type="Proteomes" id="UP000287651"/>
    </source>
</evidence>
<comment type="pathway">
    <text evidence="1 12">Glycan metabolism; pectin degradation; 2-dehydro-3-deoxy-D-gluconate from pectin: step 1/5.</text>
</comment>
<evidence type="ECO:0000256" key="2">
    <source>
        <dbReference type="ARBA" id="ARBA00006027"/>
    </source>
</evidence>
<evidence type="ECO:0000256" key="11">
    <source>
        <dbReference type="PROSITE-ProRule" id="PRU10040"/>
    </source>
</evidence>
<dbReference type="EC" id="3.1.1.11" evidence="4 12"/>
<dbReference type="EMBL" id="AMZH03013584">
    <property type="protein sequence ID" value="RRT49027.1"/>
    <property type="molecule type" value="Genomic_DNA"/>
</dbReference>
<sequence length="637" mass="69505">MALQSTRHFLAEPIPTTLCFVLFFAYISSFPHPSLSYSLHTSSVSNFSRLTVISNQRRPSTRMSSGYGQVSNLNPPAQGKKKKLVLVVGSAIVLLAMVVAVVGVSRRNNSSGSSGDGELTTTSKAIQAICRPTDYAEECQSTLAARAGNVSNPKKLVELTFTSAVDRLREAFNRSSVLQEAAKDPRTSEALENCKELLDYAIDDLKNSIDRFGGVGLTKMGDVIDDLKVWLSATVTYQQTCLDGFENTTGDAANNMSKALNSSSALTSNALAIVDGLSSVLASFQLPSLGRRLLSEEEGEHGEFPSWVGKDKRKLLALSTKDIKPDVTVAQDGSGKFKTITQALSAVPKKGNATFVIYIKEGVYKENVMVERSMTNVMMLGDGPTKTKITGSLNFVDGTPTFKTATLAVVGDGFIGKNLGVENTAGAAKHQAVALRVQSDKSVFYLCQMDGYQDTLYTHTKRQFYRECTISGTIDFVFGDAAVVFQNCLMLVRKPLANQQCIVTAQGRKDRHEATGTVLQNCTISADRTLSSARTTTRTYLGRPWKEYSRTIIMQSQIDDLINEEGWLPWGGDFGLNTCFYTEIGNRGPGAAMTKRVTWKGYKKVDLPHAQKYTVQQFIQGKTWLPKTGVPFTPGLM</sequence>
<evidence type="ECO:0000256" key="3">
    <source>
        <dbReference type="ARBA" id="ARBA00007786"/>
    </source>
</evidence>
<dbReference type="Proteomes" id="UP000287651">
    <property type="component" value="Unassembled WGS sequence"/>
</dbReference>
<dbReference type="FunFam" id="1.20.140.40:FF:000001">
    <property type="entry name" value="Pectinesterase"/>
    <property type="match status" value="1"/>
</dbReference>
<dbReference type="GO" id="GO:0030599">
    <property type="term" value="F:pectinesterase activity"/>
    <property type="evidence" value="ECO:0007669"/>
    <property type="project" value="UniProtKB-UniRule"/>
</dbReference>
<dbReference type="GO" id="GO:0042545">
    <property type="term" value="P:cell wall modification"/>
    <property type="evidence" value="ECO:0007669"/>
    <property type="project" value="UniProtKB-UniRule"/>
</dbReference>
<comment type="similarity">
    <text evidence="2">In the N-terminal section; belongs to the PMEI family.</text>
</comment>
<name>A0A426YBE1_ENSVE</name>
<evidence type="ECO:0000256" key="10">
    <source>
        <dbReference type="ARBA" id="ARBA00057335"/>
    </source>
</evidence>
<keyword evidence="7" id="KW-1015">Disulfide bond</keyword>
<dbReference type="Pfam" id="PF01095">
    <property type="entry name" value="Pectinesterase"/>
    <property type="match status" value="1"/>
</dbReference>
<comment type="subcellular location">
    <subcellularLocation>
        <location evidence="12">Secreted</location>
        <location evidence="12">Cell wall</location>
    </subcellularLocation>
</comment>
<dbReference type="UniPathway" id="UPA00545">
    <property type="reaction ID" value="UER00823"/>
</dbReference>
<dbReference type="GO" id="GO:0004857">
    <property type="term" value="F:enzyme inhibitor activity"/>
    <property type="evidence" value="ECO:0007669"/>
    <property type="project" value="InterPro"/>
</dbReference>
<feature type="domain" description="Pectinesterase inhibitor" evidence="14">
    <location>
        <begin position="121"/>
        <end position="273"/>
    </location>
</feature>
<evidence type="ECO:0000256" key="13">
    <source>
        <dbReference type="SAM" id="Phobius"/>
    </source>
</evidence>
<dbReference type="CDD" id="cd15798">
    <property type="entry name" value="PMEI-like_3"/>
    <property type="match status" value="1"/>
</dbReference>
<dbReference type="Gene3D" id="1.20.140.40">
    <property type="entry name" value="Invertase/pectin methylesterase inhibitor family protein"/>
    <property type="match status" value="1"/>
</dbReference>
<keyword evidence="12" id="KW-0961">Cell wall biogenesis/degradation</keyword>
<dbReference type="AlphaFoldDB" id="A0A426YBE1"/>
<evidence type="ECO:0000256" key="7">
    <source>
        <dbReference type="ARBA" id="ARBA00023157"/>
    </source>
</evidence>
<dbReference type="InterPro" id="IPR000070">
    <property type="entry name" value="Pectinesterase_cat"/>
</dbReference>
<evidence type="ECO:0000313" key="15">
    <source>
        <dbReference type="EMBL" id="RRT49027.1"/>
    </source>
</evidence>
<evidence type="ECO:0000256" key="4">
    <source>
        <dbReference type="ARBA" id="ARBA00013229"/>
    </source>
</evidence>
<dbReference type="SUPFAM" id="SSF51126">
    <property type="entry name" value="Pectin lyase-like"/>
    <property type="match status" value="1"/>
</dbReference>
<keyword evidence="13" id="KW-0472">Membrane</keyword>
<dbReference type="FunFam" id="2.160.20.10:FF:000001">
    <property type="entry name" value="Pectinesterase"/>
    <property type="match status" value="1"/>
</dbReference>
<dbReference type="InterPro" id="IPR011050">
    <property type="entry name" value="Pectin_lyase_fold/virulence"/>
</dbReference>
<feature type="transmembrane region" description="Helical" evidence="13">
    <location>
        <begin position="84"/>
        <end position="104"/>
    </location>
</feature>
<dbReference type="SUPFAM" id="SSF101148">
    <property type="entry name" value="Plant invertase/pectin methylesterase inhibitor"/>
    <property type="match status" value="1"/>
</dbReference>
<dbReference type="InterPro" id="IPR033131">
    <property type="entry name" value="Pectinesterase_Asp_AS"/>
</dbReference>
<dbReference type="InterPro" id="IPR035513">
    <property type="entry name" value="Invertase/methylesterase_inhib"/>
</dbReference>
<evidence type="ECO:0000259" key="14">
    <source>
        <dbReference type="SMART" id="SM00856"/>
    </source>
</evidence>
<evidence type="ECO:0000256" key="12">
    <source>
        <dbReference type="RuleBase" id="RU000589"/>
    </source>
</evidence>
<dbReference type="PROSITE" id="PS00800">
    <property type="entry name" value="PECTINESTERASE_1"/>
    <property type="match status" value="1"/>
</dbReference>
<dbReference type="GO" id="GO:0045490">
    <property type="term" value="P:pectin catabolic process"/>
    <property type="evidence" value="ECO:0007669"/>
    <property type="project" value="UniProtKB-UniRule"/>
</dbReference>
<evidence type="ECO:0000256" key="1">
    <source>
        <dbReference type="ARBA" id="ARBA00005184"/>
    </source>
</evidence>
<dbReference type="InterPro" id="IPR018040">
    <property type="entry name" value="Pectinesterase_Tyr_AS"/>
</dbReference>
<dbReference type="InterPro" id="IPR012334">
    <property type="entry name" value="Pectin_lyas_fold"/>
</dbReference>
<keyword evidence="13" id="KW-0812">Transmembrane</keyword>
<keyword evidence="6 12" id="KW-0063">Aspartyl esterase</keyword>
<evidence type="ECO:0000256" key="6">
    <source>
        <dbReference type="ARBA" id="ARBA00023085"/>
    </source>
</evidence>
<comment type="function">
    <text evidence="10 12">Acts in the modification of cell walls via demethylesterification of cell wall pectin.</text>
</comment>
<organism evidence="15 16">
    <name type="scientific">Ensete ventricosum</name>
    <name type="common">Abyssinian banana</name>
    <name type="synonym">Musa ensete</name>
    <dbReference type="NCBI Taxonomy" id="4639"/>
    <lineage>
        <taxon>Eukaryota</taxon>
        <taxon>Viridiplantae</taxon>
        <taxon>Streptophyta</taxon>
        <taxon>Embryophyta</taxon>
        <taxon>Tracheophyta</taxon>
        <taxon>Spermatophyta</taxon>
        <taxon>Magnoliopsida</taxon>
        <taxon>Liliopsida</taxon>
        <taxon>Zingiberales</taxon>
        <taxon>Musaceae</taxon>
        <taxon>Ensete</taxon>
    </lineage>
</organism>
<gene>
    <name evidence="15" type="ORF">B296_00052678</name>
</gene>
<feature type="active site" evidence="11">
    <location>
        <position position="475"/>
    </location>
</feature>